<reference evidence="2" key="1">
    <citation type="journal article" date="2023" name="Nat. Commun.">
        <title>Diploid and tetraploid genomes of Acorus and the evolution of monocots.</title>
        <authorList>
            <person name="Ma L."/>
            <person name="Liu K.W."/>
            <person name="Li Z."/>
            <person name="Hsiao Y.Y."/>
            <person name="Qi Y."/>
            <person name="Fu T."/>
            <person name="Tang G.D."/>
            <person name="Zhang D."/>
            <person name="Sun W.H."/>
            <person name="Liu D.K."/>
            <person name="Li Y."/>
            <person name="Chen G.Z."/>
            <person name="Liu X.D."/>
            <person name="Liao X.Y."/>
            <person name="Jiang Y.T."/>
            <person name="Yu X."/>
            <person name="Hao Y."/>
            <person name="Huang J."/>
            <person name="Zhao X.W."/>
            <person name="Ke S."/>
            <person name="Chen Y.Y."/>
            <person name="Wu W.L."/>
            <person name="Hsu J.L."/>
            <person name="Lin Y.F."/>
            <person name="Huang M.D."/>
            <person name="Li C.Y."/>
            <person name="Huang L."/>
            <person name="Wang Z.W."/>
            <person name="Zhao X."/>
            <person name="Zhong W.Y."/>
            <person name="Peng D.H."/>
            <person name="Ahmad S."/>
            <person name="Lan S."/>
            <person name="Zhang J.S."/>
            <person name="Tsai W.C."/>
            <person name="Van de Peer Y."/>
            <person name="Liu Z.J."/>
        </authorList>
    </citation>
    <scope>NUCLEOTIDE SEQUENCE</scope>
    <source>
        <strain evidence="2">SCP</strain>
    </source>
</reference>
<sequence length="63" mass="6929">MDRVLKGVRIWRITKLGFLGFLLGTWDLVVVCGGRKGWMFGIGFSSPGGVYYGISKCVSKCPD</sequence>
<accession>A0AAV9B765</accession>
<reference evidence="2" key="2">
    <citation type="submission" date="2023-06" db="EMBL/GenBank/DDBJ databases">
        <authorList>
            <person name="Ma L."/>
            <person name="Liu K.-W."/>
            <person name="Li Z."/>
            <person name="Hsiao Y.-Y."/>
            <person name="Qi Y."/>
            <person name="Fu T."/>
            <person name="Tang G."/>
            <person name="Zhang D."/>
            <person name="Sun W.-H."/>
            <person name="Liu D.-K."/>
            <person name="Li Y."/>
            <person name="Chen G.-Z."/>
            <person name="Liu X.-D."/>
            <person name="Liao X.-Y."/>
            <person name="Jiang Y.-T."/>
            <person name="Yu X."/>
            <person name="Hao Y."/>
            <person name="Huang J."/>
            <person name="Zhao X.-W."/>
            <person name="Ke S."/>
            <person name="Chen Y.-Y."/>
            <person name="Wu W.-L."/>
            <person name="Hsu J.-L."/>
            <person name="Lin Y.-F."/>
            <person name="Huang M.-D."/>
            <person name="Li C.-Y."/>
            <person name="Huang L."/>
            <person name="Wang Z.-W."/>
            <person name="Zhao X."/>
            <person name="Zhong W.-Y."/>
            <person name="Peng D.-H."/>
            <person name="Ahmad S."/>
            <person name="Lan S."/>
            <person name="Zhang J.-S."/>
            <person name="Tsai W.-C."/>
            <person name="Van De Peer Y."/>
            <person name="Liu Z.-J."/>
        </authorList>
    </citation>
    <scope>NUCLEOTIDE SEQUENCE</scope>
    <source>
        <strain evidence="2">SCP</strain>
        <tissue evidence="2">Leaves</tissue>
    </source>
</reference>
<name>A0AAV9B765_ACOGR</name>
<keyword evidence="1" id="KW-0812">Transmembrane</keyword>
<organism evidence="2 3">
    <name type="scientific">Acorus gramineus</name>
    <name type="common">Dwarf sweet flag</name>
    <dbReference type="NCBI Taxonomy" id="55184"/>
    <lineage>
        <taxon>Eukaryota</taxon>
        <taxon>Viridiplantae</taxon>
        <taxon>Streptophyta</taxon>
        <taxon>Embryophyta</taxon>
        <taxon>Tracheophyta</taxon>
        <taxon>Spermatophyta</taxon>
        <taxon>Magnoliopsida</taxon>
        <taxon>Liliopsida</taxon>
        <taxon>Acoraceae</taxon>
        <taxon>Acorus</taxon>
    </lineage>
</organism>
<dbReference type="AlphaFoldDB" id="A0AAV9B765"/>
<comment type="caution">
    <text evidence="2">The sequence shown here is derived from an EMBL/GenBank/DDBJ whole genome shotgun (WGS) entry which is preliminary data.</text>
</comment>
<dbReference type="Proteomes" id="UP001179952">
    <property type="component" value="Unassembled WGS sequence"/>
</dbReference>
<evidence type="ECO:0008006" key="4">
    <source>
        <dbReference type="Google" id="ProtNLM"/>
    </source>
</evidence>
<keyword evidence="1" id="KW-0472">Membrane</keyword>
<evidence type="ECO:0000313" key="2">
    <source>
        <dbReference type="EMBL" id="KAK1272206.1"/>
    </source>
</evidence>
<dbReference type="EMBL" id="JAUJYN010000005">
    <property type="protein sequence ID" value="KAK1272206.1"/>
    <property type="molecule type" value="Genomic_DNA"/>
</dbReference>
<protein>
    <recommendedName>
        <fullName evidence="4">Transmembrane protein</fullName>
    </recommendedName>
</protein>
<feature type="transmembrane region" description="Helical" evidence="1">
    <location>
        <begin position="12"/>
        <end position="31"/>
    </location>
</feature>
<gene>
    <name evidence="2" type="ORF">QJS04_geneDACA013005</name>
</gene>
<proteinExistence type="predicted"/>
<evidence type="ECO:0000256" key="1">
    <source>
        <dbReference type="SAM" id="Phobius"/>
    </source>
</evidence>
<keyword evidence="3" id="KW-1185">Reference proteome</keyword>
<keyword evidence="1" id="KW-1133">Transmembrane helix</keyword>
<evidence type="ECO:0000313" key="3">
    <source>
        <dbReference type="Proteomes" id="UP001179952"/>
    </source>
</evidence>